<evidence type="ECO:0000256" key="17">
    <source>
        <dbReference type="SAM" id="Phobius"/>
    </source>
</evidence>
<evidence type="ECO:0000256" key="10">
    <source>
        <dbReference type="ARBA" id="ARBA00022801"/>
    </source>
</evidence>
<dbReference type="GO" id="GO:0003676">
    <property type="term" value="F:nucleic acid binding"/>
    <property type="evidence" value="ECO:0007669"/>
    <property type="project" value="InterPro"/>
</dbReference>
<reference evidence="19 20" key="1">
    <citation type="journal article" date="2011" name="Proc. Natl. Acad. Sci. U.S.A.">
        <title>Genetic diversity and population structure of the endangered marsupial Sarcophilus harrisii (Tasmanian devil).</title>
        <authorList>
            <person name="Miller W."/>
            <person name="Hayes V.M."/>
            <person name="Ratan A."/>
            <person name="Petersen D.C."/>
            <person name="Wittekindt N.E."/>
            <person name="Miller J."/>
            <person name="Walenz B."/>
            <person name="Knight J."/>
            <person name="Qi J."/>
            <person name="Zhao F."/>
            <person name="Wang Q."/>
            <person name="Bedoya-Reina O.C."/>
            <person name="Katiyar N."/>
            <person name="Tomsho L.P."/>
            <person name="Kasson L.M."/>
            <person name="Hardie R.A."/>
            <person name="Woodbridge P."/>
            <person name="Tindall E.A."/>
            <person name="Bertelsen M.F."/>
            <person name="Dixon D."/>
            <person name="Pyecroft S."/>
            <person name="Helgen K.M."/>
            <person name="Lesk A.M."/>
            <person name="Pringle T.H."/>
            <person name="Patterson N."/>
            <person name="Zhang Y."/>
            <person name="Kreiss A."/>
            <person name="Woods G.M."/>
            <person name="Jones M.E."/>
            <person name="Schuster S.C."/>
        </authorList>
    </citation>
    <scope>NUCLEOTIDE SEQUENCE [LARGE SCALE GENOMIC DNA]</scope>
</reference>
<sequence length="168" mass="19021">MGTLQVLRLGFWMTMFLVTAALPSGFTPAQWFNKQHVQYPKTKASSDNIYCNNEMRQINKHTHQCKSFNTFLNYMLENIIKICFTTSITCKNPTYKNCHKSTSTIPVTNCELTSGHYPDCRYRGTSEMAYFIIACNPPLPADHSRSELLPVHLDSTTSNSGPILILSS</sequence>
<name>A0A7N4PBD5_SARHA</name>
<dbReference type="Gene3D" id="3.10.130.10">
    <property type="entry name" value="Ribonuclease A-like domain"/>
    <property type="match status" value="1"/>
</dbReference>
<dbReference type="Ensembl" id="ENSSHAT00000051106.1">
    <property type="protein sequence ID" value="ENSSHAP00000034515.1"/>
    <property type="gene ID" value="ENSSHAG00000030437.1"/>
</dbReference>
<feature type="domain" description="Ribonuclease A-domain" evidence="18">
    <location>
        <begin position="25"/>
        <end position="157"/>
    </location>
</feature>
<dbReference type="AlphaFoldDB" id="A0A7N4PBD5"/>
<comment type="subunit">
    <text evidence="15">Interacts (via N-terminus) with bacterial lipopolysaccharide (LPS).</text>
</comment>
<keyword evidence="17" id="KW-1133">Transmembrane helix</keyword>
<keyword evidence="12" id="KW-1015">Disulfide bond</keyword>
<evidence type="ECO:0000313" key="19">
    <source>
        <dbReference type="Ensembl" id="ENSSHAP00000034515.1"/>
    </source>
</evidence>
<evidence type="ECO:0000256" key="5">
    <source>
        <dbReference type="ARBA" id="ARBA00022525"/>
    </source>
</evidence>
<dbReference type="Pfam" id="PF00074">
    <property type="entry name" value="RnaseA"/>
    <property type="match status" value="1"/>
</dbReference>
<dbReference type="GeneID" id="100931898"/>
<evidence type="ECO:0000259" key="18">
    <source>
        <dbReference type="SMART" id="SM00092"/>
    </source>
</evidence>
<evidence type="ECO:0000256" key="2">
    <source>
        <dbReference type="ARBA" id="ARBA00004463"/>
    </source>
</evidence>
<evidence type="ECO:0000256" key="14">
    <source>
        <dbReference type="ARBA" id="ARBA00023228"/>
    </source>
</evidence>
<keyword evidence="14" id="KW-0458">Lysosome</keyword>
<dbReference type="GeneTree" id="ENSGT00940000163695"/>
<dbReference type="OMA" id="PRCTIAM"/>
<dbReference type="RefSeq" id="XP_031805140.1">
    <property type="nucleotide sequence ID" value="XM_031949280.1"/>
</dbReference>
<evidence type="ECO:0000256" key="8">
    <source>
        <dbReference type="ARBA" id="ARBA00022729"/>
    </source>
</evidence>
<gene>
    <name evidence="19" type="primary">LOC100931898</name>
</gene>
<dbReference type="PANTHER" id="PTHR11437:SF4">
    <property type="entry name" value="RIBONUCLEASE K6"/>
    <property type="match status" value="1"/>
</dbReference>
<dbReference type="SUPFAM" id="SSF54076">
    <property type="entry name" value="RNase A-like"/>
    <property type="match status" value="1"/>
</dbReference>
<reference evidence="19" key="3">
    <citation type="submission" date="2025-09" db="UniProtKB">
        <authorList>
            <consortium name="Ensembl"/>
        </authorList>
    </citation>
    <scope>IDENTIFICATION</scope>
</reference>
<dbReference type="InterPro" id="IPR023411">
    <property type="entry name" value="RNaseA_AS"/>
</dbReference>
<evidence type="ECO:0000256" key="15">
    <source>
        <dbReference type="ARBA" id="ARBA00038824"/>
    </source>
</evidence>
<dbReference type="FunFam" id="3.10.130.10:FF:000001">
    <property type="entry name" value="Ribonuclease pancreatic"/>
    <property type="match status" value="1"/>
</dbReference>
<keyword evidence="6" id="KW-0929">Antimicrobial</keyword>
<reference evidence="19" key="2">
    <citation type="submission" date="2025-08" db="UniProtKB">
        <authorList>
            <consortium name="Ensembl"/>
        </authorList>
    </citation>
    <scope>IDENTIFICATION</scope>
</reference>
<dbReference type="SMART" id="SM00092">
    <property type="entry name" value="RNAse_Pc"/>
    <property type="match status" value="1"/>
</dbReference>
<dbReference type="InterPro" id="IPR001427">
    <property type="entry name" value="RNaseA"/>
</dbReference>
<dbReference type="InParanoid" id="A0A7N4PBD5"/>
<dbReference type="GO" id="GO:0004540">
    <property type="term" value="F:RNA nuclease activity"/>
    <property type="evidence" value="ECO:0007669"/>
    <property type="project" value="TreeGrafter"/>
</dbReference>
<dbReference type="Proteomes" id="UP000007648">
    <property type="component" value="Unassembled WGS sequence"/>
</dbReference>
<evidence type="ECO:0000256" key="4">
    <source>
        <dbReference type="ARBA" id="ARBA00005600"/>
    </source>
</evidence>
<dbReference type="PANTHER" id="PTHR11437">
    <property type="entry name" value="RIBONUCLEASE"/>
    <property type="match status" value="1"/>
</dbReference>
<dbReference type="InterPro" id="IPR023412">
    <property type="entry name" value="RNaseA_domain"/>
</dbReference>
<dbReference type="GO" id="GO:0016787">
    <property type="term" value="F:hydrolase activity"/>
    <property type="evidence" value="ECO:0007669"/>
    <property type="project" value="UniProtKB-KW"/>
</dbReference>
<dbReference type="PRINTS" id="PR00794">
    <property type="entry name" value="RIBONUCLEASE"/>
</dbReference>
<keyword evidence="17" id="KW-0472">Membrane</keyword>
<keyword evidence="11" id="KW-0044">Antibiotic</keyword>
<feature type="transmembrane region" description="Helical" evidence="17">
    <location>
        <begin position="6"/>
        <end position="26"/>
    </location>
</feature>
<keyword evidence="5" id="KW-0964">Secreted</keyword>
<comment type="subcellular location">
    <subcellularLocation>
        <location evidence="2">Cytoplasmic granule</location>
    </subcellularLocation>
    <subcellularLocation>
        <location evidence="1">Lysosome</location>
    </subcellularLocation>
    <subcellularLocation>
        <location evidence="3">Secreted</location>
    </subcellularLocation>
</comment>
<dbReference type="PROSITE" id="PS00127">
    <property type="entry name" value="RNASE_PANCREATIC"/>
    <property type="match status" value="1"/>
</dbReference>
<comment type="similarity">
    <text evidence="4 16">Belongs to the pancreatic ribonuclease family.</text>
</comment>
<dbReference type="OrthoDB" id="9450033at2759"/>
<keyword evidence="9 16" id="KW-0255">Endonuclease</keyword>
<dbReference type="GO" id="GO:0004519">
    <property type="term" value="F:endonuclease activity"/>
    <property type="evidence" value="ECO:0007669"/>
    <property type="project" value="UniProtKB-KW"/>
</dbReference>
<keyword evidence="20" id="KW-1185">Reference proteome</keyword>
<evidence type="ECO:0000256" key="16">
    <source>
        <dbReference type="RuleBase" id="RU000651"/>
    </source>
</evidence>
<dbReference type="InterPro" id="IPR036816">
    <property type="entry name" value="RNaseA-like_dom_sf"/>
</dbReference>
<keyword evidence="10 16" id="KW-0378">Hydrolase</keyword>
<accession>A0A7N4PBD5</accession>
<proteinExistence type="inferred from homology"/>
<evidence type="ECO:0000256" key="7">
    <source>
        <dbReference type="ARBA" id="ARBA00022722"/>
    </source>
</evidence>
<evidence type="ECO:0000256" key="9">
    <source>
        <dbReference type="ARBA" id="ARBA00022759"/>
    </source>
</evidence>
<keyword evidence="13" id="KW-0325">Glycoprotein</keyword>
<evidence type="ECO:0000256" key="3">
    <source>
        <dbReference type="ARBA" id="ARBA00004613"/>
    </source>
</evidence>
<evidence type="ECO:0000256" key="12">
    <source>
        <dbReference type="ARBA" id="ARBA00023157"/>
    </source>
</evidence>
<evidence type="ECO:0000256" key="11">
    <source>
        <dbReference type="ARBA" id="ARBA00023022"/>
    </source>
</evidence>
<evidence type="ECO:0000256" key="6">
    <source>
        <dbReference type="ARBA" id="ARBA00022529"/>
    </source>
</evidence>
<evidence type="ECO:0000256" key="1">
    <source>
        <dbReference type="ARBA" id="ARBA00004371"/>
    </source>
</evidence>
<keyword evidence="17" id="KW-0812">Transmembrane</keyword>
<dbReference type="GO" id="GO:0005764">
    <property type="term" value="C:lysosome"/>
    <property type="evidence" value="ECO:0007669"/>
    <property type="project" value="UniProtKB-SubCell"/>
</dbReference>
<evidence type="ECO:0000313" key="20">
    <source>
        <dbReference type="Proteomes" id="UP000007648"/>
    </source>
</evidence>
<dbReference type="GO" id="GO:0050830">
    <property type="term" value="P:defense response to Gram-positive bacterium"/>
    <property type="evidence" value="ECO:0007669"/>
    <property type="project" value="TreeGrafter"/>
</dbReference>
<evidence type="ECO:0000256" key="13">
    <source>
        <dbReference type="ARBA" id="ARBA00023180"/>
    </source>
</evidence>
<protein>
    <recommendedName>
        <fullName evidence="18">Ribonuclease A-domain domain-containing protein</fullName>
    </recommendedName>
</protein>
<dbReference type="GO" id="GO:0005576">
    <property type="term" value="C:extracellular region"/>
    <property type="evidence" value="ECO:0007669"/>
    <property type="project" value="UniProtKB-SubCell"/>
</dbReference>
<organism evidence="19 20">
    <name type="scientific">Sarcophilus harrisii</name>
    <name type="common">Tasmanian devil</name>
    <name type="synonym">Sarcophilus laniarius</name>
    <dbReference type="NCBI Taxonomy" id="9305"/>
    <lineage>
        <taxon>Eukaryota</taxon>
        <taxon>Metazoa</taxon>
        <taxon>Chordata</taxon>
        <taxon>Craniata</taxon>
        <taxon>Vertebrata</taxon>
        <taxon>Euteleostomi</taxon>
        <taxon>Mammalia</taxon>
        <taxon>Metatheria</taxon>
        <taxon>Dasyuromorphia</taxon>
        <taxon>Dasyuridae</taxon>
        <taxon>Sarcophilus</taxon>
    </lineage>
</organism>
<dbReference type="KEGG" id="shr:100931898"/>
<keyword evidence="7 16" id="KW-0540">Nuclease</keyword>
<keyword evidence="8" id="KW-0732">Signal</keyword>
<dbReference type="CDD" id="cd06265">
    <property type="entry name" value="RNase_A_canonical"/>
    <property type="match status" value="1"/>
</dbReference>